<reference evidence="1" key="1">
    <citation type="submission" date="2016-10" db="EMBL/GenBank/DDBJ databases">
        <title>Sequence of Gallionella enrichment culture.</title>
        <authorList>
            <person name="Poehlein A."/>
            <person name="Muehling M."/>
            <person name="Daniel R."/>
        </authorList>
    </citation>
    <scope>NUCLEOTIDE SEQUENCE</scope>
</reference>
<accession>A0A1J5QRY3</accession>
<evidence type="ECO:0008006" key="2">
    <source>
        <dbReference type="Google" id="ProtNLM"/>
    </source>
</evidence>
<evidence type="ECO:0000313" key="1">
    <source>
        <dbReference type="EMBL" id="OIQ82647.1"/>
    </source>
</evidence>
<organism evidence="1">
    <name type="scientific">mine drainage metagenome</name>
    <dbReference type="NCBI Taxonomy" id="410659"/>
    <lineage>
        <taxon>unclassified sequences</taxon>
        <taxon>metagenomes</taxon>
        <taxon>ecological metagenomes</taxon>
    </lineage>
</organism>
<dbReference type="EMBL" id="MLJW01000781">
    <property type="protein sequence ID" value="OIQ82647.1"/>
    <property type="molecule type" value="Genomic_DNA"/>
</dbReference>
<protein>
    <recommendedName>
        <fullName evidence="2">Chemotaxis phosphatase CheX-like domain-containing protein</fullName>
    </recommendedName>
</protein>
<name>A0A1J5QRY3_9ZZZZ</name>
<dbReference type="AlphaFoldDB" id="A0A1J5QRY3"/>
<comment type="caution">
    <text evidence="1">The sequence shown here is derived from an EMBL/GenBank/DDBJ whole genome shotgun (WGS) entry which is preliminary data.</text>
</comment>
<sequence>MIPTPLPAGMEVRDLLEGMLGRDVDIETGADAVDPTKFPGAVTGVYVDDQLRLSALVVIDEPLAACLGAAIALIPAQTAQTAIDDGFLPPALFDNAAEILNVMASLFNAEGAPHLRLYATYAPGETLPADVAKWVPAYVRRDNLAATVKGYGRGLVSVLVI</sequence>
<proteinExistence type="predicted"/>
<gene>
    <name evidence="1" type="ORF">GALL_355640</name>
</gene>